<evidence type="ECO:0000256" key="1">
    <source>
        <dbReference type="SAM" id="MobiDB-lite"/>
    </source>
</evidence>
<gene>
    <name evidence="2" type="ORF">FH972_016704</name>
</gene>
<dbReference type="Proteomes" id="UP000327013">
    <property type="component" value="Chromosome 7"/>
</dbReference>
<reference evidence="2 3" key="1">
    <citation type="submission" date="2019-06" db="EMBL/GenBank/DDBJ databases">
        <title>A chromosomal-level reference genome of Carpinus fangiana (Coryloideae, Betulaceae).</title>
        <authorList>
            <person name="Yang X."/>
            <person name="Wang Z."/>
            <person name="Zhang L."/>
            <person name="Hao G."/>
            <person name="Liu J."/>
            <person name="Yang Y."/>
        </authorList>
    </citation>
    <scope>NUCLEOTIDE SEQUENCE [LARGE SCALE GENOMIC DNA]</scope>
    <source>
        <strain evidence="2">Cfa_2016G</strain>
        <tissue evidence="2">Leaf</tissue>
    </source>
</reference>
<organism evidence="2 3">
    <name type="scientific">Carpinus fangiana</name>
    <dbReference type="NCBI Taxonomy" id="176857"/>
    <lineage>
        <taxon>Eukaryota</taxon>
        <taxon>Viridiplantae</taxon>
        <taxon>Streptophyta</taxon>
        <taxon>Embryophyta</taxon>
        <taxon>Tracheophyta</taxon>
        <taxon>Spermatophyta</taxon>
        <taxon>Magnoliopsida</taxon>
        <taxon>eudicotyledons</taxon>
        <taxon>Gunneridae</taxon>
        <taxon>Pentapetalae</taxon>
        <taxon>rosids</taxon>
        <taxon>fabids</taxon>
        <taxon>Fagales</taxon>
        <taxon>Betulaceae</taxon>
        <taxon>Carpinus</taxon>
    </lineage>
</organism>
<dbReference type="PANTHER" id="PTHR31170:SF25">
    <property type="entry name" value="BNAA09G04570D PROTEIN"/>
    <property type="match status" value="1"/>
</dbReference>
<sequence>MAGREHVISVEELLSRKVNVVRTEAGQTSRGNDADRETQRSSIVEVQVIEKDSPRQQWLDELEKAGDEADQKTGPKIQKVPSLLRGNEKVAKYFEPRVVSLGPIHHGKAKYQKAEKYKLRLASAFVKESGKGKKAESLYAEIEKKIKILREYFDDDEKVMKKYDDECLARMLFVDGCAVLQFMCYAVEEKFKDVKIKDYQAAFGQQDLFLLENQLPHQLLEDLMELSEKKEILKSSIESFIEKHATFDKKKDIHATFDKKKDMHPTFDEKKDMHPTKGDKPAPHLLDRLRTKLLGGKTDSEGQKGQAAWHSYRNVQELREVGIKLKPRYTSSLKDVYFDKQYPGHLYLPQIKVDDSTGPNFLNLIAYEMCPDFENDFGVTSYICFLDSLIDHPDDVKELRKELILHNRLGSDKEVAKLFNDIATDLVPNPNTYAEVKQQIQECCDNKWKTWIAQGIHDHFSSPWTGVGFVAAFVALFLTAAQTWFTVFSPPGPCDNFCQHHRG</sequence>
<accession>A0A5N6RK60</accession>
<dbReference type="PANTHER" id="PTHR31170">
    <property type="entry name" value="BNAC04G53230D PROTEIN"/>
    <property type="match status" value="1"/>
</dbReference>
<evidence type="ECO:0000313" key="3">
    <source>
        <dbReference type="Proteomes" id="UP000327013"/>
    </source>
</evidence>
<dbReference type="EMBL" id="CM017327">
    <property type="protein sequence ID" value="KAE8098659.1"/>
    <property type="molecule type" value="Genomic_DNA"/>
</dbReference>
<dbReference type="OrthoDB" id="1849062at2759"/>
<name>A0A5N6RK60_9ROSI</name>
<dbReference type="AlphaFoldDB" id="A0A5N6RK60"/>
<keyword evidence="3" id="KW-1185">Reference proteome</keyword>
<feature type="region of interest" description="Disordered" evidence="1">
    <location>
        <begin position="264"/>
        <end position="283"/>
    </location>
</feature>
<protein>
    <submittedName>
        <fullName evidence="2">Uncharacterized protein</fullName>
    </submittedName>
</protein>
<evidence type="ECO:0000313" key="2">
    <source>
        <dbReference type="EMBL" id="KAE8098659.1"/>
    </source>
</evidence>
<dbReference type="InterPro" id="IPR004158">
    <property type="entry name" value="DUF247_pln"/>
</dbReference>
<dbReference type="Pfam" id="PF03140">
    <property type="entry name" value="DUF247"/>
    <property type="match status" value="1"/>
</dbReference>
<proteinExistence type="predicted"/>